<dbReference type="Proteomes" id="UP001149090">
    <property type="component" value="Unassembled WGS sequence"/>
</dbReference>
<dbReference type="OrthoDB" id="25620at2759"/>
<keyword evidence="1" id="KW-0175">Coiled coil</keyword>
<dbReference type="AlphaFoldDB" id="A0A9Q0LD43"/>
<gene>
    <name evidence="3" type="ORF">M0811_01937</name>
</gene>
<evidence type="ECO:0000259" key="2">
    <source>
        <dbReference type="PROSITE" id="PS51886"/>
    </source>
</evidence>
<dbReference type="EMBL" id="JAPDFW010000092">
    <property type="protein sequence ID" value="KAJ5070956.1"/>
    <property type="molecule type" value="Genomic_DNA"/>
</dbReference>
<dbReference type="OMA" id="NGMENRW"/>
<dbReference type="PANTHER" id="PTHR23354">
    <property type="entry name" value="NUCLEOLAR PROTEIN 7/ESTROGEN RECEPTOR COACTIVATOR-RELATED"/>
    <property type="match status" value="1"/>
</dbReference>
<name>A0A9Q0LD43_ANAIG</name>
<evidence type="ECO:0000313" key="3">
    <source>
        <dbReference type="EMBL" id="KAJ5070956.1"/>
    </source>
</evidence>
<dbReference type="SMART" id="SM00584">
    <property type="entry name" value="TLDc"/>
    <property type="match status" value="1"/>
</dbReference>
<dbReference type="Pfam" id="PF07534">
    <property type="entry name" value="TLD"/>
    <property type="match status" value="1"/>
</dbReference>
<dbReference type="InterPro" id="IPR006571">
    <property type="entry name" value="TLDc_dom"/>
</dbReference>
<organism evidence="3 4">
    <name type="scientific">Anaeramoeba ignava</name>
    <name type="common">Anaerobic marine amoeba</name>
    <dbReference type="NCBI Taxonomy" id="1746090"/>
    <lineage>
        <taxon>Eukaryota</taxon>
        <taxon>Metamonada</taxon>
        <taxon>Anaeramoebidae</taxon>
        <taxon>Anaeramoeba</taxon>
    </lineage>
</organism>
<reference evidence="3" key="1">
    <citation type="submission" date="2022-10" db="EMBL/GenBank/DDBJ databases">
        <title>Novel sulphate-reducing endosymbionts in the free-living metamonad Anaeramoeba.</title>
        <authorList>
            <person name="Jerlstrom-Hultqvist J."/>
            <person name="Cepicka I."/>
            <person name="Gallot-Lavallee L."/>
            <person name="Salas-Leiva D."/>
            <person name="Curtis B.A."/>
            <person name="Zahonova K."/>
            <person name="Pipaliya S."/>
            <person name="Dacks J."/>
            <person name="Roger A.J."/>
        </authorList>
    </citation>
    <scope>NUCLEOTIDE SEQUENCE</scope>
    <source>
        <strain evidence="3">BMAN</strain>
    </source>
</reference>
<sequence length="332" mass="38792">MKAFLNKIQIKSNQNQIEKTNIQEIEKIKTIPNQFLSNFLFSQIEEKDQEINKIQKEKDQQINKKDQEINTKDQEIKKIQKEKDQQIDKIQKEKDQEINKKDQEIDKIQKEKDQEINKIQKEKDQEINKKDQEIKEMKPVYEKMKEEFEMISIFKESKIIQDIQYIYYLKGFISNDEVFKKMKLGFSVTRDNGWSNQTFHQKCDGKKETLVIIKSKNGCIFGGFTKDGFGSSGDFNPDKNSFIFTLKNPTNYTPSKFNPQSNSTVYRSSSWAMAFGSSGNVGIQDLSTRKGTSAGYSNGHYEIPNNFNSQTAPNFFTGSPNWEIEEVEVYFQ</sequence>
<feature type="domain" description="TLDc" evidence="2">
    <location>
        <begin position="158"/>
        <end position="332"/>
    </location>
</feature>
<feature type="coiled-coil region" evidence="1">
    <location>
        <begin position="44"/>
        <end position="136"/>
    </location>
</feature>
<protein>
    <recommendedName>
        <fullName evidence="2">TLDc domain-containing protein</fullName>
    </recommendedName>
</protein>
<evidence type="ECO:0000256" key="1">
    <source>
        <dbReference type="SAM" id="Coils"/>
    </source>
</evidence>
<evidence type="ECO:0000313" key="4">
    <source>
        <dbReference type="Proteomes" id="UP001149090"/>
    </source>
</evidence>
<proteinExistence type="predicted"/>
<keyword evidence="4" id="KW-1185">Reference proteome</keyword>
<comment type="caution">
    <text evidence="3">The sequence shown here is derived from an EMBL/GenBank/DDBJ whole genome shotgun (WGS) entry which is preliminary data.</text>
</comment>
<accession>A0A9Q0LD43</accession>
<dbReference type="PANTHER" id="PTHR23354:SF122">
    <property type="entry name" value="GTPASE-ACTIVATING PROTEIN SKYWALKER"/>
    <property type="match status" value="1"/>
</dbReference>
<dbReference type="PROSITE" id="PS51886">
    <property type="entry name" value="TLDC"/>
    <property type="match status" value="1"/>
</dbReference>